<dbReference type="WBParaSite" id="PDA_v2.g13811.t1">
    <property type="protein sequence ID" value="PDA_v2.g13811.t1"/>
    <property type="gene ID" value="PDA_v2.g13811"/>
</dbReference>
<reference evidence="2" key="1">
    <citation type="submission" date="2022-11" db="UniProtKB">
        <authorList>
            <consortium name="WormBaseParasite"/>
        </authorList>
    </citation>
    <scope>IDENTIFICATION</scope>
</reference>
<dbReference type="Proteomes" id="UP000887578">
    <property type="component" value="Unplaced"/>
</dbReference>
<sequence length="86" mass="9814">MHRLLRGWRVLAVGCEGIRNVNSLVEDSNSNDKYRNLNLNNLSLHIAAYENSINDLDYCNSLKKYKTTSAKNMLKTCSVIQVSSFF</sequence>
<keyword evidence="1" id="KW-1185">Reference proteome</keyword>
<evidence type="ECO:0000313" key="2">
    <source>
        <dbReference type="WBParaSite" id="PDA_v2.g13811.t1"/>
    </source>
</evidence>
<organism evidence="1 2">
    <name type="scientific">Panagrolaimus davidi</name>
    <dbReference type="NCBI Taxonomy" id="227884"/>
    <lineage>
        <taxon>Eukaryota</taxon>
        <taxon>Metazoa</taxon>
        <taxon>Ecdysozoa</taxon>
        <taxon>Nematoda</taxon>
        <taxon>Chromadorea</taxon>
        <taxon>Rhabditida</taxon>
        <taxon>Tylenchina</taxon>
        <taxon>Panagrolaimomorpha</taxon>
        <taxon>Panagrolaimoidea</taxon>
        <taxon>Panagrolaimidae</taxon>
        <taxon>Panagrolaimus</taxon>
    </lineage>
</organism>
<evidence type="ECO:0000313" key="1">
    <source>
        <dbReference type="Proteomes" id="UP000887578"/>
    </source>
</evidence>
<accession>A0A914P8M2</accession>
<dbReference type="AlphaFoldDB" id="A0A914P8M2"/>
<proteinExistence type="predicted"/>
<name>A0A914P8M2_9BILA</name>
<protein>
    <submittedName>
        <fullName evidence="2">Uncharacterized protein</fullName>
    </submittedName>
</protein>